<evidence type="ECO:0000259" key="1">
    <source>
        <dbReference type="Pfam" id="PF07587"/>
    </source>
</evidence>
<sequence>YDPISQRDYYRLFAIFNNTADNNDARGLAPKLSLPTPAQEAEIATLRAELASIDSERSKLEAELAPKQDSWEQAALAEKSITWETVAPVSVSGEQGTTFELLDDGSALAVGDTPNSDVYTVRWTSSGSLVTAIRLETLTHASLPKQGPGRAGNGNFVLTNVEFKVGEREEPATWLSASADHSQKGYPIRHAIDNDRATGWAINVSSGSMNVDRRATFILAEPVNAIEGTPLAVKLRHEHPGNNRYQIGRFRISVTTDDAKQIRIAPEIRELIAIEPSKRSKEQQQQIRQAFLGMHRNWSRLTAERDKIDKRLKAVQKTVPTTLIMQELPKPRESYVHVRGDFLRKGAPVEPGTPAVLPPLEQETPPNRLDFARWLVSEANPLTPRVAVNQVWMRLFGRGIVGTENDFGLQGEDPTHPLLLDWLASELVREYWSMKSLLRTIVTSSTYRQSSRERSDLDAIDPRNRLLARQNRIRLEAEIIRDVLLSASGLLSQRLHGPPVYPPQPEGIYILTQTRKSWPESKGEDRYRRGLYTYFWRSSPHPLLPTFDAPDATTTCTRRTRSNTPLQALTLSNDRGLVELAQGVARRLLSEAPQGDGPRIQHLYRLCLGRPASDAEAGRLLSFVEAQRGYFMSHPEAARTVAGIAIYSTASPVDAATWVAASRVVTNLDEFITRD</sequence>
<feature type="domain" description="DUF1553" evidence="1">
    <location>
        <begin position="367"/>
        <end position="623"/>
    </location>
</feature>
<accession>A0ABP0JEP6</accession>
<dbReference type="Pfam" id="PF07587">
    <property type="entry name" value="PSD1"/>
    <property type="match status" value="1"/>
</dbReference>
<evidence type="ECO:0000313" key="3">
    <source>
        <dbReference type="Proteomes" id="UP001642464"/>
    </source>
</evidence>
<feature type="non-terminal residue" evidence="2">
    <location>
        <position position="1"/>
    </location>
</feature>
<reference evidence="2 3" key="1">
    <citation type="submission" date="2024-02" db="EMBL/GenBank/DDBJ databases">
        <authorList>
            <person name="Chen Y."/>
            <person name="Shah S."/>
            <person name="Dougan E. K."/>
            <person name="Thang M."/>
            <person name="Chan C."/>
        </authorList>
    </citation>
    <scope>NUCLEOTIDE SEQUENCE [LARGE SCALE GENOMIC DNA]</scope>
</reference>
<dbReference type="PANTHER" id="PTHR35889:SF3">
    <property type="entry name" value="F-BOX DOMAIN-CONTAINING PROTEIN"/>
    <property type="match status" value="1"/>
</dbReference>
<keyword evidence="3" id="KW-1185">Reference proteome</keyword>
<gene>
    <name evidence="2" type="ORF">SCF082_LOCUS11682</name>
</gene>
<dbReference type="EMBL" id="CAXAMM010006957">
    <property type="protein sequence ID" value="CAK9012841.1"/>
    <property type="molecule type" value="Genomic_DNA"/>
</dbReference>
<dbReference type="InterPro" id="IPR022655">
    <property type="entry name" value="DUF1553"/>
</dbReference>
<name>A0ABP0JEP6_9DINO</name>
<comment type="caution">
    <text evidence="2">The sequence shown here is derived from an EMBL/GenBank/DDBJ whole genome shotgun (WGS) entry which is preliminary data.</text>
</comment>
<protein>
    <submittedName>
        <fullName evidence="2">Planctomycete cytochrome C</fullName>
    </submittedName>
</protein>
<dbReference type="Proteomes" id="UP001642464">
    <property type="component" value="Unassembled WGS sequence"/>
</dbReference>
<evidence type="ECO:0000313" key="2">
    <source>
        <dbReference type="EMBL" id="CAK9012841.1"/>
    </source>
</evidence>
<organism evidence="2 3">
    <name type="scientific">Durusdinium trenchii</name>
    <dbReference type="NCBI Taxonomy" id="1381693"/>
    <lineage>
        <taxon>Eukaryota</taxon>
        <taxon>Sar</taxon>
        <taxon>Alveolata</taxon>
        <taxon>Dinophyceae</taxon>
        <taxon>Suessiales</taxon>
        <taxon>Symbiodiniaceae</taxon>
        <taxon>Durusdinium</taxon>
    </lineage>
</organism>
<proteinExistence type="predicted"/>
<dbReference type="PANTHER" id="PTHR35889">
    <property type="entry name" value="CYCLOINULO-OLIGOSACCHARIDE FRUCTANOTRANSFERASE-RELATED"/>
    <property type="match status" value="1"/>
</dbReference>